<dbReference type="Proteomes" id="UP001165962">
    <property type="component" value="Unassembled WGS sequence"/>
</dbReference>
<accession>A0ABX0JJ31</accession>
<gene>
    <name evidence="3" type="ORF">G9U52_38080</name>
</gene>
<feature type="domain" description="Copper amine oxidase-like N-terminal" evidence="2">
    <location>
        <begin position="59"/>
        <end position="101"/>
    </location>
</feature>
<proteinExistence type="predicted"/>
<evidence type="ECO:0000256" key="1">
    <source>
        <dbReference type="SAM" id="SignalP"/>
    </source>
</evidence>
<reference evidence="3" key="1">
    <citation type="submission" date="2020-03" db="EMBL/GenBank/DDBJ databases">
        <title>Draft sequencing of Paenibacilllus sp. S3N08.</title>
        <authorList>
            <person name="Kim D.-U."/>
        </authorList>
    </citation>
    <scope>NUCLEOTIDE SEQUENCE</scope>
    <source>
        <strain evidence="3">S3N08</strain>
    </source>
</reference>
<evidence type="ECO:0000313" key="3">
    <source>
        <dbReference type="EMBL" id="NHN35500.1"/>
    </source>
</evidence>
<dbReference type="RefSeq" id="WP_166158464.1">
    <property type="nucleotide sequence ID" value="NZ_JAAOIW010000040.1"/>
</dbReference>
<comment type="caution">
    <text evidence="3">The sequence shown here is derived from an EMBL/GenBank/DDBJ whole genome shotgun (WGS) entry which is preliminary data.</text>
</comment>
<keyword evidence="4" id="KW-1185">Reference proteome</keyword>
<evidence type="ECO:0000259" key="2">
    <source>
        <dbReference type="Pfam" id="PF07833"/>
    </source>
</evidence>
<name>A0ABX0JJ31_9BACL</name>
<sequence>MKLKWKQISVISACCLAFGVTSYAAGGVESIQAYLNHDFKFTLNSKAWTPKDSDGTVLVPVILNGTSYLPVKAVVEATGGQVQWNDATKTIAITSASGTEVAVPTAGEVSERDQIVIEKMNEIKKKLNLGITKEEVQALFIEKFETAHNSDSEDGSDSYWKYEYFKVSGYNREDYFPDHADHAIDHDGLINKKIGAYLYIEWKNNKLYMYSISYVNPKDNQVYLFVMSPDGTVSDRPVSP</sequence>
<organism evidence="3 4">
    <name type="scientific">Paenibacillus agricola</name>
    <dbReference type="NCBI Taxonomy" id="2716264"/>
    <lineage>
        <taxon>Bacteria</taxon>
        <taxon>Bacillati</taxon>
        <taxon>Bacillota</taxon>
        <taxon>Bacilli</taxon>
        <taxon>Bacillales</taxon>
        <taxon>Paenibacillaceae</taxon>
        <taxon>Paenibacillus</taxon>
    </lineage>
</organism>
<feature type="signal peptide" evidence="1">
    <location>
        <begin position="1"/>
        <end position="24"/>
    </location>
</feature>
<dbReference type="Pfam" id="PF07833">
    <property type="entry name" value="Cu_amine_oxidN1"/>
    <property type="match status" value="1"/>
</dbReference>
<dbReference type="EMBL" id="JAAOIW010000040">
    <property type="protein sequence ID" value="NHN35500.1"/>
    <property type="molecule type" value="Genomic_DNA"/>
</dbReference>
<feature type="chain" id="PRO_5047464992" evidence="1">
    <location>
        <begin position="25"/>
        <end position="240"/>
    </location>
</feature>
<protein>
    <submittedName>
        <fullName evidence="3">Copper amine oxidase N-terminal domain-containing protein</fullName>
    </submittedName>
</protein>
<keyword evidence="1" id="KW-0732">Signal</keyword>
<dbReference type="InterPro" id="IPR012854">
    <property type="entry name" value="Cu_amine_oxidase-like_N"/>
</dbReference>
<evidence type="ECO:0000313" key="4">
    <source>
        <dbReference type="Proteomes" id="UP001165962"/>
    </source>
</evidence>